<organism evidence="5 6">
    <name type="scientific">Oceanobacter antarcticus</name>
    <dbReference type="NCBI Taxonomy" id="3133425"/>
    <lineage>
        <taxon>Bacteria</taxon>
        <taxon>Pseudomonadati</taxon>
        <taxon>Pseudomonadota</taxon>
        <taxon>Gammaproteobacteria</taxon>
        <taxon>Oceanospirillales</taxon>
        <taxon>Oceanospirillaceae</taxon>
        <taxon>Oceanobacter</taxon>
    </lineage>
</organism>
<evidence type="ECO:0000259" key="4">
    <source>
        <dbReference type="Pfam" id="PF14870"/>
    </source>
</evidence>
<protein>
    <submittedName>
        <fullName evidence="5">YCF48-related protein</fullName>
    </submittedName>
</protein>
<keyword evidence="6" id="KW-1185">Reference proteome</keyword>
<feature type="domain" description="Photosynthesis system II assembly factor Ycf48/Hcf136-like" evidence="4">
    <location>
        <begin position="174"/>
        <end position="323"/>
    </location>
</feature>
<proteinExistence type="predicted"/>
<sequence>MNVRKLNRLVMALAAVVAVSISPAVMANDYNGANTGKFSDPLDSPSQLSEHVAQSLLMAITRAGERLVAVGQRGHIIYSDDQGRSWVQAAVPVSSDLTSVHFVNKNSGWAVGHDGVILHSQDGGQHWSKQLDGRQANHLLLNGMAPLRMRMLQDPRVDELMSEVLRFNKDGPDKPFLDVWFADENHGYAVGAYNLIFRTEDGGQNWISLFDKTDNPGFYHLNAVTGWDNEIYIAGEQGLLLRYDAESQRFVALDTPYIGSFFALAHSDHSLVAFGMRGNIYRSVNEGETWQRSKSETEAGFSDVVVLDNGYMVAVSQAGQVLLSKDMGVSFKLLNVQASMPYSSITVAGDYSVAITGTRGVQIVRLP</sequence>
<dbReference type="InterPro" id="IPR028203">
    <property type="entry name" value="PSII_CF48-like_dom"/>
</dbReference>
<evidence type="ECO:0000256" key="2">
    <source>
        <dbReference type="ARBA" id="ARBA00023276"/>
    </source>
</evidence>
<name>A0ABW8NEX2_9GAMM</name>
<dbReference type="CDD" id="cd15482">
    <property type="entry name" value="Sialidase_non-viral"/>
    <property type="match status" value="1"/>
</dbReference>
<evidence type="ECO:0000313" key="6">
    <source>
        <dbReference type="Proteomes" id="UP001620597"/>
    </source>
</evidence>
<dbReference type="PANTHER" id="PTHR47199:SF2">
    <property type="entry name" value="PHOTOSYSTEM II STABILITY_ASSEMBLY FACTOR HCF136, CHLOROPLASTIC"/>
    <property type="match status" value="1"/>
</dbReference>
<reference evidence="5 6" key="1">
    <citation type="submission" date="2024-03" db="EMBL/GenBank/DDBJ databases">
        <title>High-quality draft genome sequence of Oceanobacter sp. wDCs-4.</title>
        <authorList>
            <person name="Dong C."/>
        </authorList>
    </citation>
    <scope>NUCLEOTIDE SEQUENCE [LARGE SCALE GENOMIC DNA]</scope>
    <source>
        <strain evidence="6">wDCs-4</strain>
    </source>
</reference>
<dbReference type="Gene3D" id="2.130.10.10">
    <property type="entry name" value="YVTN repeat-like/Quinoprotein amine dehydrogenase"/>
    <property type="match status" value="2"/>
</dbReference>
<feature type="domain" description="Photosynthesis system II assembly factor Ycf48/Hcf136-like" evidence="4">
    <location>
        <begin position="69"/>
        <end position="129"/>
    </location>
</feature>
<keyword evidence="3" id="KW-0732">Signal</keyword>
<dbReference type="RefSeq" id="WP_416204942.1">
    <property type="nucleotide sequence ID" value="NZ_JBBKTX010000003.1"/>
</dbReference>
<feature type="signal peptide" evidence="3">
    <location>
        <begin position="1"/>
        <end position="27"/>
    </location>
</feature>
<keyword evidence="2" id="KW-0604">Photosystem II</keyword>
<dbReference type="EMBL" id="JBBKTX010000003">
    <property type="protein sequence ID" value="MFK4751488.1"/>
    <property type="molecule type" value="Genomic_DNA"/>
</dbReference>
<evidence type="ECO:0000313" key="5">
    <source>
        <dbReference type="EMBL" id="MFK4751488.1"/>
    </source>
</evidence>
<dbReference type="InterPro" id="IPR015943">
    <property type="entry name" value="WD40/YVTN_repeat-like_dom_sf"/>
</dbReference>
<gene>
    <name evidence="5" type="ORF">WG929_03595</name>
</gene>
<feature type="chain" id="PRO_5045184395" evidence="3">
    <location>
        <begin position="28"/>
        <end position="367"/>
    </location>
</feature>
<dbReference type="Proteomes" id="UP001620597">
    <property type="component" value="Unassembled WGS sequence"/>
</dbReference>
<dbReference type="Pfam" id="PF14870">
    <property type="entry name" value="PSII_BNR"/>
    <property type="match status" value="2"/>
</dbReference>
<dbReference type="PANTHER" id="PTHR47199">
    <property type="entry name" value="PHOTOSYSTEM II STABILITY/ASSEMBLY FACTOR HCF136, CHLOROPLASTIC"/>
    <property type="match status" value="1"/>
</dbReference>
<evidence type="ECO:0000256" key="3">
    <source>
        <dbReference type="SAM" id="SignalP"/>
    </source>
</evidence>
<keyword evidence="1" id="KW-0602">Photosynthesis</keyword>
<accession>A0ABW8NEX2</accession>
<evidence type="ECO:0000256" key="1">
    <source>
        <dbReference type="ARBA" id="ARBA00022531"/>
    </source>
</evidence>
<comment type="caution">
    <text evidence="5">The sequence shown here is derived from an EMBL/GenBank/DDBJ whole genome shotgun (WGS) entry which is preliminary data.</text>
</comment>
<dbReference type="SUPFAM" id="SSF110296">
    <property type="entry name" value="Oligoxyloglucan reducing end-specific cellobiohydrolase"/>
    <property type="match status" value="1"/>
</dbReference>